<feature type="compositionally biased region" description="Low complexity" evidence="1">
    <location>
        <begin position="38"/>
        <end position="106"/>
    </location>
</feature>
<feature type="region of interest" description="Disordered" evidence="1">
    <location>
        <begin position="1"/>
        <end position="131"/>
    </location>
</feature>
<reference evidence="2" key="1">
    <citation type="submission" date="2023-10" db="EMBL/GenBank/DDBJ databases">
        <title>Comparative Genomic Analysis of Tomato Bacterial Spot Xanthomonads Reveals A New Lineage of Xanthomonas euvesicatoria.</title>
        <authorList>
            <person name="Huang C.-J."/>
            <person name="Wu T.-L."/>
            <person name="Wu Y.-L."/>
            <person name="Wang R.-S."/>
            <person name="Lin Y.-C."/>
        </authorList>
    </citation>
    <scope>NUCLEOTIDE SEQUENCE</scope>
    <source>
        <strain evidence="2">T0319-01</strain>
        <plasmid evidence="2">p3191.2</plasmid>
    </source>
</reference>
<feature type="compositionally biased region" description="Low complexity" evidence="1">
    <location>
        <begin position="163"/>
        <end position="172"/>
    </location>
</feature>
<accession>A0AAX4FR68</accession>
<dbReference type="Proteomes" id="UP001304429">
    <property type="component" value="Plasmid p3191.2"/>
</dbReference>
<organism evidence="2 3">
    <name type="scientific">Xanthomonas euvesicatoria</name>
    <dbReference type="NCBI Taxonomy" id="456327"/>
    <lineage>
        <taxon>Bacteria</taxon>
        <taxon>Pseudomonadati</taxon>
        <taxon>Pseudomonadota</taxon>
        <taxon>Gammaproteobacteria</taxon>
        <taxon>Lysobacterales</taxon>
        <taxon>Lysobacteraceae</taxon>
        <taxon>Xanthomonas</taxon>
    </lineage>
</organism>
<geneLocation type="plasmid" evidence="2 3">
    <name>p3191.2</name>
</geneLocation>
<dbReference type="AlphaFoldDB" id="A0AAX4FR68"/>
<keyword evidence="2" id="KW-0614">Plasmid</keyword>
<evidence type="ECO:0000313" key="2">
    <source>
        <dbReference type="EMBL" id="WOP59077.1"/>
    </source>
</evidence>
<sequence>MVFQPDENEMDGAEVKSMPNFIPPEAAKEVQQPAQSIPEQSPTPEAPAASAAAQSAPAAPVEAPQAAPATTAADKGEQAPVTAAAATAAAPEPGAGATEPAAKTAGSVSFKPAAKAPDHALDEELDAERSSLSQVLAATAAAVLAERTQSAAQPRPAQPAQPGPQGQVVQQPAAPAGAFEAIASGVNSMVNNTVGAAAGAAAGAVRGVVGGVASALARKPSATGELAAGGVMVLPRLSEYRVDQVERAASAYEEAHEQFWAADKMPFVRKEIEERARQSGISVEDVVSKMKPGGEFSDLAEKFNSALAESPAAQDSRKAMNKALDGFVKQYGRAQEELLNPETENNPHYRGLKDRLGQSLGKMSENAAGLPRADGEEQSHLEKLKDAMAKIAEKLKEIVRDFVNTIRGRGVGKEADNAPSP</sequence>
<protein>
    <submittedName>
        <fullName evidence="2">Uncharacterized protein</fullName>
    </submittedName>
</protein>
<proteinExistence type="predicted"/>
<feature type="compositionally biased region" description="Low complexity" evidence="1">
    <location>
        <begin position="146"/>
        <end position="155"/>
    </location>
</feature>
<feature type="region of interest" description="Disordered" evidence="1">
    <location>
        <begin position="146"/>
        <end position="172"/>
    </location>
</feature>
<feature type="compositionally biased region" description="Acidic residues" evidence="1">
    <location>
        <begin position="1"/>
        <end position="12"/>
    </location>
</feature>
<gene>
    <name evidence="2" type="ORF">R5577_22750</name>
</gene>
<name>A0AAX4FR68_XANEU</name>
<dbReference type="EMBL" id="CP137541">
    <property type="protein sequence ID" value="WOP59077.1"/>
    <property type="molecule type" value="Genomic_DNA"/>
</dbReference>
<dbReference type="RefSeq" id="WP_317720686.1">
    <property type="nucleotide sequence ID" value="NZ_CP137541.1"/>
</dbReference>
<evidence type="ECO:0000256" key="1">
    <source>
        <dbReference type="SAM" id="MobiDB-lite"/>
    </source>
</evidence>
<evidence type="ECO:0000313" key="3">
    <source>
        <dbReference type="Proteomes" id="UP001304429"/>
    </source>
</evidence>